<evidence type="ECO:0000256" key="2">
    <source>
        <dbReference type="ARBA" id="ARBA00007395"/>
    </source>
</evidence>
<evidence type="ECO:0000313" key="13">
    <source>
        <dbReference type="EMBL" id="GGD34541.1"/>
    </source>
</evidence>
<feature type="domain" description="NapC/NirT cytochrome c N-terminal" evidence="12">
    <location>
        <begin position="4"/>
        <end position="149"/>
    </location>
</feature>
<dbReference type="GO" id="GO:0022900">
    <property type="term" value="P:electron transport chain"/>
    <property type="evidence" value="ECO:0007669"/>
    <property type="project" value="InterPro"/>
</dbReference>
<dbReference type="SUPFAM" id="SSF48695">
    <property type="entry name" value="Multiheme cytochromes"/>
    <property type="match status" value="1"/>
</dbReference>
<protein>
    <submittedName>
        <fullName evidence="13">Cytochrome c nitrite reductase small subunit</fullName>
    </submittedName>
</protein>
<dbReference type="GO" id="GO:0009055">
    <property type="term" value="F:electron transfer activity"/>
    <property type="evidence" value="ECO:0007669"/>
    <property type="project" value="TreeGrafter"/>
</dbReference>
<keyword evidence="7" id="KW-0479">Metal-binding</keyword>
<evidence type="ECO:0000256" key="7">
    <source>
        <dbReference type="ARBA" id="ARBA00022723"/>
    </source>
</evidence>
<dbReference type="PANTHER" id="PTHR30333:SF1">
    <property type="entry name" value="CYTOCHROME C-TYPE PROTEIN NAPC"/>
    <property type="match status" value="1"/>
</dbReference>
<keyword evidence="11" id="KW-0472">Membrane</keyword>
<dbReference type="InterPro" id="IPR036280">
    <property type="entry name" value="Multihaem_cyt_sf"/>
</dbReference>
<dbReference type="Proteomes" id="UP000625735">
    <property type="component" value="Unassembled WGS sequence"/>
</dbReference>
<keyword evidence="9" id="KW-1133">Transmembrane helix</keyword>
<evidence type="ECO:0000256" key="5">
    <source>
        <dbReference type="ARBA" id="ARBA00022617"/>
    </source>
</evidence>
<keyword evidence="10" id="KW-0408">Iron</keyword>
<proteinExistence type="inferred from homology"/>
<dbReference type="AlphaFoldDB" id="A0A917DG65"/>
<dbReference type="EMBL" id="BMFG01000012">
    <property type="protein sequence ID" value="GGD34541.1"/>
    <property type="molecule type" value="Genomic_DNA"/>
</dbReference>
<accession>A0A917DG65</accession>
<evidence type="ECO:0000256" key="9">
    <source>
        <dbReference type="ARBA" id="ARBA00022989"/>
    </source>
</evidence>
<evidence type="ECO:0000256" key="8">
    <source>
        <dbReference type="ARBA" id="ARBA00022982"/>
    </source>
</evidence>
<keyword evidence="4" id="KW-1003">Cell membrane</keyword>
<dbReference type="Gene3D" id="1.10.3820.10">
    <property type="entry name" value="Di-heme elbow motif domain"/>
    <property type="match status" value="1"/>
</dbReference>
<dbReference type="InterPro" id="IPR038266">
    <property type="entry name" value="NapC/NirT_cytc_sf"/>
</dbReference>
<evidence type="ECO:0000256" key="11">
    <source>
        <dbReference type="ARBA" id="ARBA00023136"/>
    </source>
</evidence>
<dbReference type="GO" id="GO:0009061">
    <property type="term" value="P:anaerobic respiration"/>
    <property type="evidence" value="ECO:0007669"/>
    <property type="project" value="TreeGrafter"/>
</dbReference>
<dbReference type="InterPro" id="IPR005126">
    <property type="entry name" value="NapC/NirT_cyt_c_N"/>
</dbReference>
<dbReference type="InterPro" id="IPR051174">
    <property type="entry name" value="Cytochrome_c-type_ET"/>
</dbReference>
<dbReference type="GO" id="GO:0046872">
    <property type="term" value="F:metal ion binding"/>
    <property type="evidence" value="ECO:0007669"/>
    <property type="project" value="UniProtKB-KW"/>
</dbReference>
<evidence type="ECO:0000256" key="6">
    <source>
        <dbReference type="ARBA" id="ARBA00022692"/>
    </source>
</evidence>
<keyword evidence="6" id="KW-0812">Transmembrane</keyword>
<gene>
    <name evidence="13" type="ORF">GCM10011343_25530</name>
</gene>
<evidence type="ECO:0000259" key="12">
    <source>
        <dbReference type="Pfam" id="PF03264"/>
    </source>
</evidence>
<dbReference type="NCBIfam" id="TIGR03153">
    <property type="entry name" value="cytochr_NrfH"/>
    <property type="match status" value="1"/>
</dbReference>
<dbReference type="Pfam" id="PF03264">
    <property type="entry name" value="Cytochrom_NNT"/>
    <property type="match status" value="1"/>
</dbReference>
<dbReference type="GO" id="GO:0005886">
    <property type="term" value="C:plasma membrane"/>
    <property type="evidence" value="ECO:0007669"/>
    <property type="project" value="UniProtKB-SubCell"/>
</dbReference>
<evidence type="ECO:0000256" key="1">
    <source>
        <dbReference type="ARBA" id="ARBA00004236"/>
    </source>
</evidence>
<dbReference type="InterPro" id="IPR017571">
    <property type="entry name" value="NrfH"/>
</dbReference>
<evidence type="ECO:0000256" key="10">
    <source>
        <dbReference type="ARBA" id="ARBA00023004"/>
    </source>
</evidence>
<keyword evidence="3" id="KW-0813">Transport</keyword>
<name>A0A917DG65_9FLAO</name>
<evidence type="ECO:0000256" key="4">
    <source>
        <dbReference type="ARBA" id="ARBA00022475"/>
    </source>
</evidence>
<reference evidence="13" key="1">
    <citation type="journal article" date="2014" name="Int. J. Syst. Evol. Microbiol.">
        <title>Complete genome sequence of Corynebacterium casei LMG S-19264T (=DSM 44701T), isolated from a smear-ripened cheese.</title>
        <authorList>
            <consortium name="US DOE Joint Genome Institute (JGI-PGF)"/>
            <person name="Walter F."/>
            <person name="Albersmeier A."/>
            <person name="Kalinowski J."/>
            <person name="Ruckert C."/>
        </authorList>
    </citation>
    <scope>NUCLEOTIDE SEQUENCE</scope>
    <source>
        <strain evidence="13">CGMCC 1.12506</strain>
    </source>
</reference>
<sequence>MPATFLMACIVGLGLYVLRLSNAASYLSDDPEACVNCHIMTPQYLTWTHSSHREVAHCNDCHVPHDNVFNKYYFKAKDGLYHASIFTLRAEPEVIRALEPSIRVIQSNCVRCHQDQVTDAKMAAFVDNHQEHRTDRLCWDCHKEVPHGKVKSLSAVGHQIEPIKTHLREDQQIIPAWLQKEMNKNQTKSTQPIK</sequence>
<dbReference type="PANTHER" id="PTHR30333">
    <property type="entry name" value="CYTOCHROME C-TYPE PROTEIN"/>
    <property type="match status" value="1"/>
</dbReference>
<evidence type="ECO:0000256" key="3">
    <source>
        <dbReference type="ARBA" id="ARBA00022448"/>
    </source>
</evidence>
<keyword evidence="14" id="KW-1185">Reference proteome</keyword>
<organism evidence="13 14">
    <name type="scientific">Flavobacterium orientale</name>
    <dbReference type="NCBI Taxonomy" id="1756020"/>
    <lineage>
        <taxon>Bacteria</taxon>
        <taxon>Pseudomonadati</taxon>
        <taxon>Bacteroidota</taxon>
        <taxon>Flavobacteriia</taxon>
        <taxon>Flavobacteriales</taxon>
        <taxon>Flavobacteriaceae</taxon>
        <taxon>Flavobacterium</taxon>
    </lineage>
</organism>
<comment type="similarity">
    <text evidence="2">Belongs to the NapC/NirT/NrfH family.</text>
</comment>
<reference evidence="13" key="2">
    <citation type="submission" date="2020-09" db="EMBL/GenBank/DDBJ databases">
        <authorList>
            <person name="Sun Q."/>
            <person name="Zhou Y."/>
        </authorList>
    </citation>
    <scope>NUCLEOTIDE SEQUENCE</scope>
    <source>
        <strain evidence="13">CGMCC 1.12506</strain>
    </source>
</reference>
<keyword evidence="8" id="KW-0249">Electron transport</keyword>
<comment type="caution">
    <text evidence="13">The sequence shown here is derived from an EMBL/GenBank/DDBJ whole genome shotgun (WGS) entry which is preliminary data.</text>
</comment>
<comment type="subcellular location">
    <subcellularLocation>
        <location evidence="1">Cell membrane</location>
    </subcellularLocation>
</comment>
<evidence type="ECO:0000313" key="14">
    <source>
        <dbReference type="Proteomes" id="UP000625735"/>
    </source>
</evidence>
<keyword evidence="5" id="KW-0349">Heme</keyword>